<sequence>MNNNTRIEVAAGQFTVEEFAPGELLIESRPIFFTDDGCGYTVSVPYYVRSEDAGVLEINLIGPTQDRAWGIIEIERQAKALESVQAFYDVLRWQFAFFVDEYFAKLG</sequence>
<name>A0ABU7LI40_9NOCA</name>
<evidence type="ECO:0000313" key="1">
    <source>
        <dbReference type="EMBL" id="MEE2061236.1"/>
    </source>
</evidence>
<dbReference type="RefSeq" id="WP_330136410.1">
    <property type="nucleotide sequence ID" value="NZ_JAUTXY010000017.1"/>
</dbReference>
<comment type="caution">
    <text evidence="1">The sequence shown here is derived from an EMBL/GenBank/DDBJ whole genome shotgun (WGS) entry which is preliminary data.</text>
</comment>
<accession>A0ABU7LI40</accession>
<gene>
    <name evidence="1" type="ORF">Q7514_27290</name>
</gene>
<protein>
    <recommendedName>
        <fullName evidence="3">Immunity protein 8 of polymorphic toxin system</fullName>
    </recommendedName>
</protein>
<organism evidence="1 2">
    <name type="scientific">Rhodococcus artemisiae</name>
    <dbReference type="NCBI Taxonomy" id="714159"/>
    <lineage>
        <taxon>Bacteria</taxon>
        <taxon>Bacillati</taxon>
        <taxon>Actinomycetota</taxon>
        <taxon>Actinomycetes</taxon>
        <taxon>Mycobacteriales</taxon>
        <taxon>Nocardiaceae</taxon>
        <taxon>Rhodococcus</taxon>
    </lineage>
</organism>
<dbReference type="Proteomes" id="UP001336020">
    <property type="component" value="Unassembled WGS sequence"/>
</dbReference>
<keyword evidence="2" id="KW-1185">Reference proteome</keyword>
<evidence type="ECO:0008006" key="3">
    <source>
        <dbReference type="Google" id="ProtNLM"/>
    </source>
</evidence>
<proteinExistence type="predicted"/>
<evidence type="ECO:0000313" key="2">
    <source>
        <dbReference type="Proteomes" id="UP001336020"/>
    </source>
</evidence>
<reference evidence="1 2" key="1">
    <citation type="submission" date="2023-07" db="EMBL/GenBank/DDBJ databases">
        <authorList>
            <person name="Girao M."/>
            <person name="Carvalho M.F."/>
        </authorList>
    </citation>
    <scope>NUCLEOTIDE SEQUENCE [LARGE SCALE GENOMIC DNA]</scope>
    <source>
        <strain evidence="1 2">YIM65754</strain>
    </source>
</reference>
<dbReference type="EMBL" id="JAUTXY010000017">
    <property type="protein sequence ID" value="MEE2061236.1"/>
    <property type="molecule type" value="Genomic_DNA"/>
</dbReference>